<dbReference type="AlphaFoldDB" id="A0A6J4SN89"/>
<proteinExistence type="inferred from homology"/>
<dbReference type="GO" id="GO:0004725">
    <property type="term" value="F:protein tyrosine phosphatase activity"/>
    <property type="evidence" value="ECO:0007669"/>
    <property type="project" value="UniProtKB-EC"/>
</dbReference>
<comment type="similarity">
    <text evidence="1">Belongs to the low molecular weight phosphotyrosine protein phosphatase family.</text>
</comment>
<dbReference type="SMART" id="SM00226">
    <property type="entry name" value="LMWPc"/>
    <property type="match status" value="1"/>
</dbReference>
<dbReference type="PANTHER" id="PTHR11717">
    <property type="entry name" value="LOW MOLECULAR WEIGHT PROTEIN TYROSINE PHOSPHATASE"/>
    <property type="match status" value="1"/>
</dbReference>
<evidence type="ECO:0000256" key="2">
    <source>
        <dbReference type="ARBA" id="ARBA00013064"/>
    </source>
</evidence>
<dbReference type="Gene3D" id="3.40.50.2300">
    <property type="match status" value="1"/>
</dbReference>
<accession>A0A6J4SN89</accession>
<evidence type="ECO:0000256" key="3">
    <source>
        <dbReference type="ARBA" id="ARBA00022801"/>
    </source>
</evidence>
<protein>
    <recommendedName>
        <fullName evidence="2">protein-tyrosine-phosphatase</fullName>
        <ecNumber evidence="2">3.1.3.48</ecNumber>
    </recommendedName>
</protein>
<dbReference type="EC" id="3.1.3.48" evidence="2"/>
<name>A0A6J4SN89_9ACTN</name>
<feature type="active site" description="Proton donor" evidence="6">
    <location>
        <position position="128"/>
    </location>
</feature>
<dbReference type="SUPFAM" id="SSF52788">
    <property type="entry name" value="Phosphotyrosine protein phosphatases I"/>
    <property type="match status" value="1"/>
</dbReference>
<evidence type="ECO:0000313" key="8">
    <source>
        <dbReference type="EMBL" id="CAA9501744.1"/>
    </source>
</evidence>
<dbReference type="FunFam" id="3.40.50.2300:FF:000113">
    <property type="entry name" value="Low molecular weight protein-tyrosine-phosphatase"/>
    <property type="match status" value="1"/>
</dbReference>
<dbReference type="InterPro" id="IPR036196">
    <property type="entry name" value="Ptyr_pPase_sf"/>
</dbReference>
<sequence length="162" mass="17436">MRLLFVCLGNICRSPTAEGVMRRLVREAGLEGDIEVQSAGTGDWHLGEPPDARATAAAGGRGIVLEGAARQVTREDLRDFDLVLAADRDNRAALLALAGGDAAARERIRMLREFDPDAAARGDLDVPDPYFGGEDGFDHVLDLVEAACRGLLEHARETSRRA</sequence>
<keyword evidence="4" id="KW-0904">Protein phosphatase</keyword>
<dbReference type="InterPro" id="IPR050438">
    <property type="entry name" value="LMW_PTPase"/>
</dbReference>
<feature type="active site" description="Nucleophile" evidence="6">
    <location>
        <position position="13"/>
    </location>
</feature>
<dbReference type="InterPro" id="IPR017867">
    <property type="entry name" value="Tyr_phospatase_low_mol_wt"/>
</dbReference>
<keyword evidence="3 8" id="KW-0378">Hydrolase</keyword>
<evidence type="ECO:0000256" key="1">
    <source>
        <dbReference type="ARBA" id="ARBA00011063"/>
    </source>
</evidence>
<evidence type="ECO:0000256" key="6">
    <source>
        <dbReference type="PIRSR" id="PIRSR617867-1"/>
    </source>
</evidence>
<feature type="domain" description="Phosphotyrosine protein phosphatase I" evidence="7">
    <location>
        <begin position="1"/>
        <end position="154"/>
    </location>
</feature>
<gene>
    <name evidence="8" type="ORF">AVDCRST_MAG13-2304</name>
</gene>
<organism evidence="8">
    <name type="scientific">uncultured Solirubrobacteraceae bacterium</name>
    <dbReference type="NCBI Taxonomy" id="1162706"/>
    <lineage>
        <taxon>Bacteria</taxon>
        <taxon>Bacillati</taxon>
        <taxon>Actinomycetota</taxon>
        <taxon>Thermoleophilia</taxon>
        <taxon>Solirubrobacterales</taxon>
        <taxon>Solirubrobacteraceae</taxon>
        <taxon>environmental samples</taxon>
    </lineage>
</organism>
<evidence type="ECO:0000256" key="5">
    <source>
        <dbReference type="ARBA" id="ARBA00051722"/>
    </source>
</evidence>
<dbReference type="PANTHER" id="PTHR11717:SF7">
    <property type="entry name" value="LOW MOLECULAR WEIGHT PHOSPHOTYROSINE PROTEIN PHOSPHATASE"/>
    <property type="match status" value="1"/>
</dbReference>
<comment type="catalytic activity">
    <reaction evidence="5">
        <text>O-phospho-L-tyrosyl-[protein] + H2O = L-tyrosyl-[protein] + phosphate</text>
        <dbReference type="Rhea" id="RHEA:10684"/>
        <dbReference type="Rhea" id="RHEA-COMP:10136"/>
        <dbReference type="Rhea" id="RHEA-COMP:20101"/>
        <dbReference type="ChEBI" id="CHEBI:15377"/>
        <dbReference type="ChEBI" id="CHEBI:43474"/>
        <dbReference type="ChEBI" id="CHEBI:46858"/>
        <dbReference type="ChEBI" id="CHEBI:61978"/>
        <dbReference type="EC" id="3.1.3.48"/>
    </reaction>
</comment>
<reference evidence="8" key="1">
    <citation type="submission" date="2020-02" db="EMBL/GenBank/DDBJ databases">
        <authorList>
            <person name="Meier V. D."/>
        </authorList>
    </citation>
    <scope>NUCLEOTIDE SEQUENCE</scope>
    <source>
        <strain evidence="8">AVDCRST_MAG13</strain>
    </source>
</reference>
<dbReference type="CDD" id="cd16343">
    <property type="entry name" value="LMWPTP"/>
    <property type="match status" value="1"/>
</dbReference>
<feature type="active site" description="Nucleophile" evidence="6">
    <location>
        <position position="7"/>
    </location>
</feature>
<evidence type="ECO:0000259" key="7">
    <source>
        <dbReference type="SMART" id="SM00226"/>
    </source>
</evidence>
<dbReference type="Pfam" id="PF01451">
    <property type="entry name" value="LMWPc"/>
    <property type="match status" value="1"/>
</dbReference>
<dbReference type="PRINTS" id="PR00719">
    <property type="entry name" value="LMWPTPASE"/>
</dbReference>
<dbReference type="InterPro" id="IPR023485">
    <property type="entry name" value="Ptyr_pPase"/>
</dbReference>
<dbReference type="EMBL" id="CADCVO010000367">
    <property type="protein sequence ID" value="CAA9501744.1"/>
    <property type="molecule type" value="Genomic_DNA"/>
</dbReference>
<evidence type="ECO:0000256" key="4">
    <source>
        <dbReference type="ARBA" id="ARBA00022912"/>
    </source>
</evidence>